<sequence length="50" mass="5814">MVALGYIIYAIWNSINDPLVGYFTDRPNRFWKRYGKRFPLIIIGGIPAIL</sequence>
<proteinExistence type="predicted"/>
<gene>
    <name evidence="1" type="ORF">S03H2_72648</name>
</gene>
<name>X1JAI8_9ZZZZ</name>
<accession>X1JAI8</accession>
<dbReference type="AlphaFoldDB" id="X1JAI8"/>
<reference evidence="1" key="1">
    <citation type="journal article" date="2014" name="Front. Microbiol.">
        <title>High frequency of phylogenetically diverse reductive dehalogenase-homologous genes in deep subseafloor sedimentary metagenomes.</title>
        <authorList>
            <person name="Kawai M."/>
            <person name="Futagami T."/>
            <person name="Toyoda A."/>
            <person name="Takaki Y."/>
            <person name="Nishi S."/>
            <person name="Hori S."/>
            <person name="Arai W."/>
            <person name="Tsubouchi T."/>
            <person name="Morono Y."/>
            <person name="Uchiyama I."/>
            <person name="Ito T."/>
            <person name="Fujiyama A."/>
            <person name="Inagaki F."/>
            <person name="Takami H."/>
        </authorList>
    </citation>
    <scope>NUCLEOTIDE SEQUENCE</scope>
    <source>
        <strain evidence="1">Expedition CK06-06</strain>
    </source>
</reference>
<evidence type="ECO:0008006" key="2">
    <source>
        <dbReference type="Google" id="ProtNLM"/>
    </source>
</evidence>
<protein>
    <recommendedName>
        <fullName evidence="2">Major facilitator superfamily (MFS) profile domain-containing protein</fullName>
    </recommendedName>
</protein>
<comment type="caution">
    <text evidence="1">The sequence shown here is derived from an EMBL/GenBank/DDBJ whole genome shotgun (WGS) entry which is preliminary data.</text>
</comment>
<dbReference type="EMBL" id="BARU01049254">
    <property type="protein sequence ID" value="GAH91731.1"/>
    <property type="molecule type" value="Genomic_DNA"/>
</dbReference>
<organism evidence="1">
    <name type="scientific">marine sediment metagenome</name>
    <dbReference type="NCBI Taxonomy" id="412755"/>
    <lineage>
        <taxon>unclassified sequences</taxon>
        <taxon>metagenomes</taxon>
        <taxon>ecological metagenomes</taxon>
    </lineage>
</organism>
<dbReference type="Pfam" id="PF13347">
    <property type="entry name" value="MFS_2"/>
    <property type="match status" value="1"/>
</dbReference>
<evidence type="ECO:0000313" key="1">
    <source>
        <dbReference type="EMBL" id="GAH91731.1"/>
    </source>
</evidence>
<feature type="non-terminal residue" evidence="1">
    <location>
        <position position="50"/>
    </location>
</feature>